<comment type="caution">
    <text evidence="2">The sequence shown here is derived from an EMBL/GenBank/DDBJ whole genome shotgun (WGS) entry which is preliminary data.</text>
</comment>
<dbReference type="AlphaFoldDB" id="A0A1T3ML09"/>
<dbReference type="Pfam" id="PF20050">
    <property type="entry name" value="DUF6452"/>
    <property type="match status" value="1"/>
</dbReference>
<name>A0A1T3ML09_9FLAO</name>
<gene>
    <name evidence="2" type="ORF">BAZ10_03970</name>
</gene>
<dbReference type="EMBL" id="MAHX01000015">
    <property type="protein sequence ID" value="OPC65196.1"/>
    <property type="molecule type" value="Genomic_DNA"/>
</dbReference>
<dbReference type="PROSITE" id="PS51257">
    <property type="entry name" value="PROKAR_LIPOPROTEIN"/>
    <property type="match status" value="1"/>
</dbReference>
<dbReference type="InterPro" id="IPR045607">
    <property type="entry name" value="DUF6452"/>
</dbReference>
<evidence type="ECO:0000313" key="2">
    <source>
        <dbReference type="EMBL" id="OPC65196.1"/>
    </source>
</evidence>
<feature type="chain" id="PRO_5012820596" evidence="1">
    <location>
        <begin position="22"/>
        <end position="162"/>
    </location>
</feature>
<proteinExistence type="predicted"/>
<keyword evidence="3" id="KW-1185">Reference proteome</keyword>
<reference evidence="2 3" key="1">
    <citation type="submission" date="2016-06" db="EMBL/GenBank/DDBJ databases">
        <title>Revisiting the taxonomy of the Elizabethkingia Genus based on Whole-Genome Sequencing, Optical Mapping, and MALDI-TOF.</title>
        <authorList>
            <person name="Nicholson A.C."/>
        </authorList>
    </citation>
    <scope>NUCLEOTIDE SEQUENCE [LARGE SCALE GENOMIC DNA]</scope>
    <source>
        <strain evidence="2 3">G4070</strain>
    </source>
</reference>
<evidence type="ECO:0000256" key="1">
    <source>
        <dbReference type="SAM" id="SignalP"/>
    </source>
</evidence>
<organism evidence="2 3">
    <name type="scientific">Elizabethkingia occulta</name>
    <dbReference type="NCBI Taxonomy" id="1867263"/>
    <lineage>
        <taxon>Bacteria</taxon>
        <taxon>Pseudomonadati</taxon>
        <taxon>Bacteroidota</taxon>
        <taxon>Flavobacteriia</taxon>
        <taxon>Flavobacteriales</taxon>
        <taxon>Weeksellaceae</taxon>
        <taxon>Elizabethkingia</taxon>
    </lineage>
</organism>
<dbReference type="RefSeq" id="WP_078771939.1">
    <property type="nucleotide sequence ID" value="NZ_CBCSBR010000002.1"/>
</dbReference>
<protein>
    <submittedName>
        <fullName evidence="2">Uncharacterized protein</fullName>
    </submittedName>
</protein>
<evidence type="ECO:0000313" key="3">
    <source>
        <dbReference type="Proteomes" id="UP000190813"/>
    </source>
</evidence>
<sequence length="162" mass="18004">MKYIKFIFCFVPLLLAVVACNQEDDICTEGGSPKMKVKFKRAADGKLTKMDSLTVRILWGTDTLMVANNSKAVDSVMIPLKVTGDGFTDILVQTNPKSKTEISKIKVKYTESSEYVSPGCGIRKLYDNLTVSPIEGLNPVKSVDINSNQIHNEVKTVLYFNF</sequence>
<dbReference type="Proteomes" id="UP000190813">
    <property type="component" value="Unassembled WGS sequence"/>
</dbReference>
<accession>A0A1T3ML09</accession>
<feature type="signal peptide" evidence="1">
    <location>
        <begin position="1"/>
        <end position="21"/>
    </location>
</feature>
<keyword evidence="1" id="KW-0732">Signal</keyword>